<reference evidence="3" key="1">
    <citation type="submission" date="2016-10" db="EMBL/GenBank/DDBJ databases">
        <authorList>
            <person name="Varghese N."/>
            <person name="Submissions S."/>
        </authorList>
    </citation>
    <scope>NUCLEOTIDE SEQUENCE [LARGE SCALE GENOMIC DNA]</scope>
    <source>
        <strain evidence="3">DSM 17933</strain>
    </source>
</reference>
<keyword evidence="3" id="KW-1185">Reference proteome</keyword>
<dbReference type="AlphaFoldDB" id="A0A1G7Q5T4"/>
<organism evidence="2 3">
    <name type="scientific">Pedobacter terrae</name>
    <dbReference type="NCBI Taxonomy" id="405671"/>
    <lineage>
        <taxon>Bacteria</taxon>
        <taxon>Pseudomonadati</taxon>
        <taxon>Bacteroidota</taxon>
        <taxon>Sphingobacteriia</taxon>
        <taxon>Sphingobacteriales</taxon>
        <taxon>Sphingobacteriaceae</taxon>
        <taxon>Pedobacter</taxon>
    </lineage>
</organism>
<accession>A0A1G7Q5T4</accession>
<protein>
    <submittedName>
        <fullName evidence="2">Putative DNA-binding domain-containing protein</fullName>
    </submittedName>
</protein>
<evidence type="ECO:0000259" key="1">
    <source>
        <dbReference type="Pfam" id="PF04326"/>
    </source>
</evidence>
<dbReference type="OrthoDB" id="1158700at2"/>
<keyword evidence="2" id="KW-0238">DNA-binding</keyword>
<evidence type="ECO:0000313" key="3">
    <source>
        <dbReference type="Proteomes" id="UP000199643"/>
    </source>
</evidence>
<evidence type="ECO:0000313" key="2">
    <source>
        <dbReference type="EMBL" id="SDF93833.1"/>
    </source>
</evidence>
<feature type="domain" description="Schlafen AlbA-2" evidence="1">
    <location>
        <begin position="31"/>
        <end position="161"/>
    </location>
</feature>
<dbReference type="Pfam" id="PF04326">
    <property type="entry name" value="SLFN_AlbA_2"/>
    <property type="match status" value="1"/>
</dbReference>
<gene>
    <name evidence="2" type="ORF">SAMN05421827_102184</name>
</gene>
<sequence length="343" mass="38874">MTEFSKVILGKSLQDLQYKDVADFFINEHGESNTIEFKAFSATHGNFKENIKGVIRAVCGMLNSDGGLVIWGAPLGVADPVTKEKKFIGALAPVPEYKEKDWLINKISDSISPLPTGIRVAVLQQGANENLYVIEVESSPYKPHQFDNTYFVRLDGQTKPAPHYFIEALFRRISYPNIEGYVKIDRAGLLTGQSLYYMDITCFMFNFTQMQNEEDITVRLMTDPGYFDDTSEFTNNSKNYEISKLHFGLVNTHRARILFDPYQLDAKGKKIRFIMTYTGKHSPAKSSIYTIDFARVDLGNAANTGQMLVQMEENVLFSERQERLGTTRESTLQASLGRTPDKF</sequence>
<dbReference type="RefSeq" id="WP_090497066.1">
    <property type="nucleotide sequence ID" value="NZ_FNCH01000002.1"/>
</dbReference>
<dbReference type="EMBL" id="FNCH01000002">
    <property type="protein sequence ID" value="SDF93833.1"/>
    <property type="molecule type" value="Genomic_DNA"/>
</dbReference>
<proteinExistence type="predicted"/>
<dbReference type="GO" id="GO:0003677">
    <property type="term" value="F:DNA binding"/>
    <property type="evidence" value="ECO:0007669"/>
    <property type="project" value="UniProtKB-KW"/>
</dbReference>
<name>A0A1G7Q5T4_9SPHI</name>
<dbReference type="Proteomes" id="UP000199643">
    <property type="component" value="Unassembled WGS sequence"/>
</dbReference>
<dbReference type="Gene3D" id="3.30.950.30">
    <property type="entry name" value="Schlafen, AAA domain"/>
    <property type="match status" value="1"/>
</dbReference>
<dbReference type="InterPro" id="IPR007421">
    <property type="entry name" value="Schlafen_AlbA_2_dom"/>
</dbReference>
<dbReference type="InterPro" id="IPR038461">
    <property type="entry name" value="Schlafen_AlbA_2_dom_sf"/>
</dbReference>
<dbReference type="STRING" id="405671.SAMN05421827_102184"/>